<protein>
    <submittedName>
        <fullName evidence="3">GNAT family N-acetyltransferase</fullName>
    </submittedName>
</protein>
<dbReference type="PROSITE" id="PS51186">
    <property type="entry name" value="GNAT"/>
    <property type="match status" value="1"/>
</dbReference>
<dbReference type="Proteomes" id="UP001249240">
    <property type="component" value="Unassembled WGS sequence"/>
</dbReference>
<feature type="domain" description="N-acetyltransferase" evidence="1">
    <location>
        <begin position="31"/>
        <end position="181"/>
    </location>
</feature>
<name>A0AAW8T4B4_9ENTE</name>
<dbReference type="InterPro" id="IPR016181">
    <property type="entry name" value="Acyl_CoA_acyltransferase"/>
</dbReference>
<dbReference type="Gene3D" id="3.40.630.30">
    <property type="match status" value="1"/>
</dbReference>
<evidence type="ECO:0000313" key="2">
    <source>
        <dbReference type="EMBL" id="MDT2539271.1"/>
    </source>
</evidence>
<dbReference type="SUPFAM" id="SSF55729">
    <property type="entry name" value="Acyl-CoA N-acyltransferases (Nat)"/>
    <property type="match status" value="1"/>
</dbReference>
<dbReference type="EMBL" id="JARPXL010000005">
    <property type="protein sequence ID" value="MDT2544066.1"/>
    <property type="molecule type" value="Genomic_DNA"/>
</dbReference>
<dbReference type="Proteomes" id="UP001254770">
    <property type="component" value="Unassembled WGS sequence"/>
</dbReference>
<comment type="caution">
    <text evidence="3">The sequence shown here is derived from an EMBL/GenBank/DDBJ whole genome shotgun (WGS) entry which is preliminary data.</text>
</comment>
<sequence length="184" mass="21981">MLDKSVPFIPFTMFRPSDAPPLPEIQLPKDYRIVFYQPGDEKEWCKIETAVLEFETEKDAMDYFQRSFAPYQDELKKRMLFVENAEGKKVGTFTAWWTEDHSPRLHWLGVLPEEQRKGLAKALAIRVTQLLHEYYPHQDLYLNTQTWSHHAVKLYEKLNYQIFQNQNYQKILDVLKEANQPQKE</sequence>
<dbReference type="Pfam" id="PF00583">
    <property type="entry name" value="Acetyltransf_1"/>
    <property type="match status" value="1"/>
</dbReference>
<proteinExistence type="predicted"/>
<dbReference type="RefSeq" id="WP_010744715.1">
    <property type="nucleotide sequence ID" value="NZ_BAAAXM010000030.1"/>
</dbReference>
<organism evidence="3 4">
    <name type="scientific">Enterococcus raffinosus</name>
    <dbReference type="NCBI Taxonomy" id="71452"/>
    <lineage>
        <taxon>Bacteria</taxon>
        <taxon>Bacillati</taxon>
        <taxon>Bacillota</taxon>
        <taxon>Bacilli</taxon>
        <taxon>Lactobacillales</taxon>
        <taxon>Enterococcaceae</taxon>
        <taxon>Enterococcus</taxon>
    </lineage>
</organism>
<dbReference type="GO" id="GO:0016747">
    <property type="term" value="F:acyltransferase activity, transferring groups other than amino-acyl groups"/>
    <property type="evidence" value="ECO:0007669"/>
    <property type="project" value="InterPro"/>
</dbReference>
<dbReference type="CDD" id="cd04301">
    <property type="entry name" value="NAT_SF"/>
    <property type="match status" value="1"/>
</dbReference>
<dbReference type="EMBL" id="JARPXM010000015">
    <property type="protein sequence ID" value="MDT2539271.1"/>
    <property type="molecule type" value="Genomic_DNA"/>
</dbReference>
<evidence type="ECO:0000259" key="1">
    <source>
        <dbReference type="PROSITE" id="PS51186"/>
    </source>
</evidence>
<accession>A0AAW8T4B4</accession>
<reference evidence="3" key="1">
    <citation type="submission" date="2023-03" db="EMBL/GenBank/DDBJ databases">
        <authorList>
            <person name="Shen W."/>
            <person name="Cai J."/>
        </authorList>
    </citation>
    <scope>NUCLEOTIDE SEQUENCE</scope>
    <source>
        <strain evidence="2">B646-2</strain>
        <strain evidence="3">Y15</strain>
    </source>
</reference>
<evidence type="ECO:0000313" key="3">
    <source>
        <dbReference type="EMBL" id="MDT2544066.1"/>
    </source>
</evidence>
<dbReference type="AlphaFoldDB" id="A0AAW8T4B4"/>
<dbReference type="InterPro" id="IPR000182">
    <property type="entry name" value="GNAT_dom"/>
</dbReference>
<evidence type="ECO:0000313" key="4">
    <source>
        <dbReference type="Proteomes" id="UP001254770"/>
    </source>
</evidence>
<gene>
    <name evidence="3" type="ORF">P7D69_06940</name>
    <name evidence="2" type="ORF">P7D78_14140</name>
</gene>